<keyword evidence="1" id="KW-0732">Signal</keyword>
<accession>A0A098Y8P1</accession>
<sequence>MTRTSIRLVRLTGGLMAAVIVLAGCSDTEQTSATGGNAADDSSAEQGAEFNDTDVAFAQGMIPHHEGALMMSAVAIDRASDPRVVDLAERIEAGQDPEIDLMTAWLEEWGQPLEEPGPMGGMDHGSGDMGGMGMDGGMGMGMEEMPAAGRDFDRMWLDAMIEHHEGAVEMAQTEVEDGRNAEAVDLARSISEVQAQEIEEMRQLLTELGG</sequence>
<dbReference type="PANTHER" id="PTHR36933:SF1">
    <property type="entry name" value="SLL0788 PROTEIN"/>
    <property type="match status" value="1"/>
</dbReference>
<organism evidence="3 4">
    <name type="scientific">Modestobacter caceresii</name>
    <dbReference type="NCBI Taxonomy" id="1522368"/>
    <lineage>
        <taxon>Bacteria</taxon>
        <taxon>Bacillati</taxon>
        <taxon>Actinomycetota</taxon>
        <taxon>Actinomycetes</taxon>
        <taxon>Geodermatophilales</taxon>
        <taxon>Geodermatophilaceae</taxon>
        <taxon>Modestobacter</taxon>
    </lineage>
</organism>
<evidence type="ECO:0000256" key="1">
    <source>
        <dbReference type="SAM" id="SignalP"/>
    </source>
</evidence>
<evidence type="ECO:0000259" key="2">
    <source>
        <dbReference type="Pfam" id="PF03713"/>
    </source>
</evidence>
<protein>
    <recommendedName>
        <fullName evidence="2">DUF305 domain-containing protein</fullName>
    </recommendedName>
</protein>
<dbReference type="Pfam" id="PF03713">
    <property type="entry name" value="DUF305"/>
    <property type="match status" value="1"/>
</dbReference>
<dbReference type="InterPro" id="IPR005183">
    <property type="entry name" value="DUF305_CopM-like"/>
</dbReference>
<dbReference type="PROSITE" id="PS51257">
    <property type="entry name" value="PROKAR_LIPOPROTEIN"/>
    <property type="match status" value="1"/>
</dbReference>
<evidence type="ECO:0000313" key="3">
    <source>
        <dbReference type="EMBL" id="KGH46785.1"/>
    </source>
</evidence>
<dbReference type="Proteomes" id="UP000029713">
    <property type="component" value="Unassembled WGS sequence"/>
</dbReference>
<dbReference type="AlphaFoldDB" id="A0A098Y8P1"/>
<name>A0A098Y8P1_9ACTN</name>
<dbReference type="Gene3D" id="1.20.1260.10">
    <property type="match status" value="1"/>
</dbReference>
<proteinExistence type="predicted"/>
<evidence type="ECO:0000313" key="4">
    <source>
        <dbReference type="Proteomes" id="UP000029713"/>
    </source>
</evidence>
<keyword evidence="4" id="KW-1185">Reference proteome</keyword>
<feature type="chain" id="PRO_5038587390" description="DUF305 domain-containing protein" evidence="1">
    <location>
        <begin position="24"/>
        <end position="210"/>
    </location>
</feature>
<feature type="domain" description="DUF305" evidence="2">
    <location>
        <begin position="54"/>
        <end position="205"/>
    </location>
</feature>
<dbReference type="PANTHER" id="PTHR36933">
    <property type="entry name" value="SLL0788 PROTEIN"/>
    <property type="match status" value="1"/>
</dbReference>
<dbReference type="EMBL" id="JPMX01000040">
    <property type="protein sequence ID" value="KGH46785.1"/>
    <property type="molecule type" value="Genomic_DNA"/>
</dbReference>
<comment type="caution">
    <text evidence="3">The sequence shown here is derived from an EMBL/GenBank/DDBJ whole genome shotgun (WGS) entry which is preliminary data.</text>
</comment>
<dbReference type="InterPro" id="IPR012347">
    <property type="entry name" value="Ferritin-like"/>
</dbReference>
<gene>
    <name evidence="3" type="ORF">IN07_10000</name>
</gene>
<dbReference type="RefSeq" id="WP_036335484.1">
    <property type="nucleotide sequence ID" value="NZ_JPMX01000040.1"/>
</dbReference>
<dbReference type="OrthoDB" id="26872at2"/>
<reference evidence="3 4" key="1">
    <citation type="submission" date="2014-07" db="EMBL/GenBank/DDBJ databases">
        <title>Biosystematic studies on Modestobacter strains isolated from extreme hyper-arid desert soil and from historic building.</title>
        <authorList>
            <person name="Bukarasam K."/>
            <person name="Bull A."/>
            <person name="Girard G."/>
            <person name="van Wezel G."/>
            <person name="Goodfellow M."/>
        </authorList>
    </citation>
    <scope>NUCLEOTIDE SEQUENCE [LARGE SCALE GENOMIC DNA]</scope>
    <source>
        <strain evidence="3 4">KNN45-2b</strain>
    </source>
</reference>
<dbReference type="STRING" id="1522368.IN07_10000"/>
<feature type="signal peptide" evidence="1">
    <location>
        <begin position="1"/>
        <end position="23"/>
    </location>
</feature>